<protein>
    <submittedName>
        <fullName evidence="1">Uncharacterized protein</fullName>
    </submittedName>
</protein>
<evidence type="ECO:0000313" key="2">
    <source>
        <dbReference type="Proteomes" id="UP001060085"/>
    </source>
</evidence>
<reference evidence="2" key="1">
    <citation type="journal article" date="2023" name="Nat. Plants">
        <title>Single-cell RNA sequencing provides a high-resolution roadmap for understanding the multicellular compartmentation of specialized metabolism.</title>
        <authorList>
            <person name="Sun S."/>
            <person name="Shen X."/>
            <person name="Li Y."/>
            <person name="Li Y."/>
            <person name="Wang S."/>
            <person name="Li R."/>
            <person name="Zhang H."/>
            <person name="Shen G."/>
            <person name="Guo B."/>
            <person name="Wei J."/>
            <person name="Xu J."/>
            <person name="St-Pierre B."/>
            <person name="Chen S."/>
            <person name="Sun C."/>
        </authorList>
    </citation>
    <scope>NUCLEOTIDE SEQUENCE [LARGE SCALE GENOMIC DNA]</scope>
</reference>
<gene>
    <name evidence="1" type="ORF">M9H77_15763</name>
</gene>
<accession>A0ACC0AZW9</accession>
<organism evidence="1 2">
    <name type="scientific">Catharanthus roseus</name>
    <name type="common">Madagascar periwinkle</name>
    <name type="synonym">Vinca rosea</name>
    <dbReference type="NCBI Taxonomy" id="4058"/>
    <lineage>
        <taxon>Eukaryota</taxon>
        <taxon>Viridiplantae</taxon>
        <taxon>Streptophyta</taxon>
        <taxon>Embryophyta</taxon>
        <taxon>Tracheophyta</taxon>
        <taxon>Spermatophyta</taxon>
        <taxon>Magnoliopsida</taxon>
        <taxon>eudicotyledons</taxon>
        <taxon>Gunneridae</taxon>
        <taxon>Pentapetalae</taxon>
        <taxon>asterids</taxon>
        <taxon>lamiids</taxon>
        <taxon>Gentianales</taxon>
        <taxon>Apocynaceae</taxon>
        <taxon>Rauvolfioideae</taxon>
        <taxon>Vinceae</taxon>
        <taxon>Catharanthinae</taxon>
        <taxon>Catharanthus</taxon>
    </lineage>
</organism>
<proteinExistence type="predicted"/>
<keyword evidence="2" id="KW-1185">Reference proteome</keyword>
<name>A0ACC0AZW9_CATRO</name>
<dbReference type="EMBL" id="CM044704">
    <property type="protein sequence ID" value="KAI5665910.1"/>
    <property type="molecule type" value="Genomic_DNA"/>
</dbReference>
<comment type="caution">
    <text evidence="1">The sequence shown here is derived from an EMBL/GenBank/DDBJ whole genome shotgun (WGS) entry which is preliminary data.</text>
</comment>
<sequence length="300" mass="33350">MILKHFCSSELFPRQSSTSPSCSVLSFDFRSLSFPRFPISLGRSLLRISKMADFDFSRAENNFDDIMKEMDEEMESLNRKYTEIVVIRHGETEWNADGRIQGHLDVELNDTGRRQAAAVAERLSKEPTISAVYSSDLKRAYNTAEIIASRCGGLQVIKDPDLRERQLGDLQGLTLTEAAKTNVEAYNAIKSSKRDKEIPGGGESLDQLYQRCTMALRNIASEHKGERIVVVTHGGVIRSFHGLVSSSHGWSAGKILNTSVNIFHLSHKGKWTIKTWGDVSHLEQTTAVLESGFGGDKLSG</sequence>
<evidence type="ECO:0000313" key="1">
    <source>
        <dbReference type="EMBL" id="KAI5665910.1"/>
    </source>
</evidence>
<dbReference type="Proteomes" id="UP001060085">
    <property type="component" value="Linkage Group LG04"/>
</dbReference>